<feature type="region of interest" description="Disordered" evidence="1">
    <location>
        <begin position="145"/>
        <end position="170"/>
    </location>
</feature>
<dbReference type="RefSeq" id="XP_018185705.1">
    <property type="nucleotide sequence ID" value="XM_018330630.1"/>
</dbReference>
<dbReference type="EMBL" id="KV407463">
    <property type="protein sequence ID" value="KZF20150.1"/>
    <property type="molecule type" value="Genomic_DNA"/>
</dbReference>
<protein>
    <submittedName>
        <fullName evidence="2">Uncharacterized protein</fullName>
    </submittedName>
</protein>
<accession>A0A165A9Z2</accession>
<gene>
    <name evidence="2" type="ORF">L228DRAFT_23340</name>
</gene>
<evidence type="ECO:0000313" key="2">
    <source>
        <dbReference type="EMBL" id="KZF20150.1"/>
    </source>
</evidence>
<evidence type="ECO:0000313" key="3">
    <source>
        <dbReference type="Proteomes" id="UP000076632"/>
    </source>
</evidence>
<dbReference type="Proteomes" id="UP000076632">
    <property type="component" value="Unassembled WGS sequence"/>
</dbReference>
<keyword evidence="3" id="KW-1185">Reference proteome</keyword>
<dbReference type="GeneID" id="28895767"/>
<reference evidence="2 3" key="1">
    <citation type="journal article" date="2016" name="Fungal Biol.">
        <title>The genome of Xylona heveae provides a window into fungal endophytism.</title>
        <authorList>
            <person name="Gazis R."/>
            <person name="Kuo A."/>
            <person name="Riley R."/>
            <person name="LaButti K."/>
            <person name="Lipzen A."/>
            <person name="Lin J."/>
            <person name="Amirebrahimi M."/>
            <person name="Hesse C.N."/>
            <person name="Spatafora J.W."/>
            <person name="Henrissat B."/>
            <person name="Hainaut M."/>
            <person name="Grigoriev I.V."/>
            <person name="Hibbett D.S."/>
        </authorList>
    </citation>
    <scope>NUCLEOTIDE SEQUENCE [LARGE SCALE GENOMIC DNA]</scope>
    <source>
        <strain evidence="2 3">TC161</strain>
    </source>
</reference>
<dbReference type="InParanoid" id="A0A165A9Z2"/>
<proteinExistence type="predicted"/>
<feature type="compositionally biased region" description="Pro residues" evidence="1">
    <location>
        <begin position="154"/>
        <end position="170"/>
    </location>
</feature>
<name>A0A165A9Z2_XYLHT</name>
<evidence type="ECO:0000256" key="1">
    <source>
        <dbReference type="SAM" id="MobiDB-lite"/>
    </source>
</evidence>
<sequence>MDTLRRFSPRQMHFFSPEIVRDHQVPNPANWSLGPLDCPQPLGGKDDKGSDRLRVFYFSSLKSLIWSCNPFQGGYPLRLLFTEKLGIDPPFHHTDFCQSLYRTSHRVATMPRALETSAQDMPRYGWTAGRGPPLEVEKLHDINEYDSDRGTMGPNPPPPPPLLPLTMVPP</sequence>
<dbReference type="AlphaFoldDB" id="A0A165A9Z2"/>
<organism evidence="2 3">
    <name type="scientific">Xylona heveae (strain CBS 132557 / TC161)</name>
    <dbReference type="NCBI Taxonomy" id="1328760"/>
    <lineage>
        <taxon>Eukaryota</taxon>
        <taxon>Fungi</taxon>
        <taxon>Dikarya</taxon>
        <taxon>Ascomycota</taxon>
        <taxon>Pezizomycotina</taxon>
        <taxon>Xylonomycetes</taxon>
        <taxon>Xylonales</taxon>
        <taxon>Xylonaceae</taxon>
        <taxon>Xylona</taxon>
    </lineage>
</organism>